<feature type="compositionally biased region" description="Low complexity" evidence="1">
    <location>
        <begin position="44"/>
        <end position="59"/>
    </location>
</feature>
<feature type="region of interest" description="Disordered" evidence="1">
    <location>
        <begin position="44"/>
        <end position="67"/>
    </location>
</feature>
<dbReference type="KEGG" id="sarm:DVA86_30535"/>
<evidence type="ECO:0000313" key="4">
    <source>
        <dbReference type="Proteomes" id="UP000254425"/>
    </source>
</evidence>
<evidence type="ECO:0000256" key="2">
    <source>
        <dbReference type="SAM" id="SignalP"/>
    </source>
</evidence>
<sequence length="296" mass="31830">MPTTTTSEQHPVRGRRRPALRGLLAGTALATAMSTIPVTAAHATPADAAQTPSARAASACGTPLSEEEQRTVIALSDTSTLDGDDPLERFDEAVARNRKITAILVRHHDRRGLFAVGLDAMEREVMQPLLHETEFADPDFGHAFTPGLLRRYLEILHDEFLGRPVPPHWKRHFDLAHRCDSSPVRTAMTGYNAHLTVDVGESLADARAGLGDGPDYLTITGALLERNAVVVERTKQAYGVDLGGVWQLVATTGPAMYAISFVNGLGLQIPLAGPVFKTEAEAVWRTTDAVLSAATA</sequence>
<dbReference type="InterPro" id="IPR006311">
    <property type="entry name" value="TAT_signal"/>
</dbReference>
<accession>A0A345XXB5</accession>
<reference evidence="3 4" key="1">
    <citation type="submission" date="2018-07" db="EMBL/GenBank/DDBJ databases">
        <title>Draft genome of the type strain Streptomyces armeniacus ATCC 15676.</title>
        <authorList>
            <person name="Labana P."/>
            <person name="Gosse J.T."/>
            <person name="Boddy C.N."/>
        </authorList>
    </citation>
    <scope>NUCLEOTIDE SEQUENCE [LARGE SCALE GENOMIC DNA]</scope>
    <source>
        <strain evidence="3 4">ATCC 15676</strain>
    </source>
</reference>
<dbReference type="PROSITE" id="PS51318">
    <property type="entry name" value="TAT"/>
    <property type="match status" value="1"/>
</dbReference>
<dbReference type="AlphaFoldDB" id="A0A345XXB5"/>
<evidence type="ECO:0000313" key="3">
    <source>
        <dbReference type="EMBL" id="AXK36281.1"/>
    </source>
</evidence>
<dbReference type="EMBL" id="CP031320">
    <property type="protein sequence ID" value="AXK36281.1"/>
    <property type="molecule type" value="Genomic_DNA"/>
</dbReference>
<evidence type="ECO:0000256" key="1">
    <source>
        <dbReference type="SAM" id="MobiDB-lite"/>
    </source>
</evidence>
<keyword evidence="2" id="KW-0732">Signal</keyword>
<dbReference type="Proteomes" id="UP000254425">
    <property type="component" value="Chromosome"/>
</dbReference>
<name>A0A345XXB5_9ACTN</name>
<organism evidence="3 4">
    <name type="scientific">Streptomyces armeniacus</name>
    <dbReference type="NCBI Taxonomy" id="83291"/>
    <lineage>
        <taxon>Bacteria</taxon>
        <taxon>Bacillati</taxon>
        <taxon>Actinomycetota</taxon>
        <taxon>Actinomycetes</taxon>
        <taxon>Kitasatosporales</taxon>
        <taxon>Streptomycetaceae</taxon>
        <taxon>Streptomyces</taxon>
    </lineage>
</organism>
<dbReference type="InterPro" id="IPR046037">
    <property type="entry name" value="DUF5995"/>
</dbReference>
<dbReference type="RefSeq" id="WP_208883133.1">
    <property type="nucleotide sequence ID" value="NZ_CP031320.1"/>
</dbReference>
<keyword evidence="4" id="KW-1185">Reference proteome</keyword>
<protein>
    <submittedName>
        <fullName evidence="3">Uncharacterized protein</fullName>
    </submittedName>
</protein>
<gene>
    <name evidence="3" type="ORF">DVA86_30535</name>
</gene>
<feature type="signal peptide" evidence="2">
    <location>
        <begin position="1"/>
        <end position="40"/>
    </location>
</feature>
<feature type="chain" id="PRO_5016633880" evidence="2">
    <location>
        <begin position="41"/>
        <end position="296"/>
    </location>
</feature>
<proteinExistence type="predicted"/>
<dbReference type="Pfam" id="PF19458">
    <property type="entry name" value="DUF5995"/>
    <property type="match status" value="1"/>
</dbReference>